<evidence type="ECO:0000259" key="1">
    <source>
        <dbReference type="PROSITE" id="PS50275"/>
    </source>
</evidence>
<organism evidence="2 3">
    <name type="scientific">Iris pallida</name>
    <name type="common">Sweet iris</name>
    <dbReference type="NCBI Taxonomy" id="29817"/>
    <lineage>
        <taxon>Eukaryota</taxon>
        <taxon>Viridiplantae</taxon>
        <taxon>Streptophyta</taxon>
        <taxon>Embryophyta</taxon>
        <taxon>Tracheophyta</taxon>
        <taxon>Spermatophyta</taxon>
        <taxon>Magnoliopsida</taxon>
        <taxon>Liliopsida</taxon>
        <taxon>Asparagales</taxon>
        <taxon>Iridaceae</taxon>
        <taxon>Iridoideae</taxon>
        <taxon>Irideae</taxon>
        <taxon>Iris</taxon>
    </lineage>
</organism>
<reference evidence="2" key="1">
    <citation type="journal article" date="2023" name="GigaByte">
        <title>Genome assembly of the bearded iris, Iris pallida Lam.</title>
        <authorList>
            <person name="Bruccoleri R.E."/>
            <person name="Oakeley E.J."/>
            <person name="Faust A.M.E."/>
            <person name="Altorfer M."/>
            <person name="Dessus-Babus S."/>
            <person name="Burckhardt D."/>
            <person name="Oertli M."/>
            <person name="Naumann U."/>
            <person name="Petersen F."/>
            <person name="Wong J."/>
        </authorList>
    </citation>
    <scope>NUCLEOTIDE SEQUENCE</scope>
    <source>
        <strain evidence="2">GSM-AAB239-AS_SAM_17_03QT</strain>
    </source>
</reference>
<dbReference type="GO" id="GO:0043812">
    <property type="term" value="F:phosphatidylinositol-4-phosphate phosphatase activity"/>
    <property type="evidence" value="ECO:0007669"/>
    <property type="project" value="TreeGrafter"/>
</dbReference>
<evidence type="ECO:0000313" key="2">
    <source>
        <dbReference type="EMBL" id="KAJ6792114.1"/>
    </source>
</evidence>
<keyword evidence="3" id="KW-1185">Reference proteome</keyword>
<dbReference type="PROSITE" id="PS50275">
    <property type="entry name" value="SAC"/>
    <property type="match status" value="1"/>
</dbReference>
<dbReference type="PANTHER" id="PTHR45662">
    <property type="entry name" value="PHOSPHATIDYLINOSITIDE PHOSPHATASE SAC1"/>
    <property type="match status" value="1"/>
</dbReference>
<proteinExistence type="predicted"/>
<name>A0AAX6DK36_IRIPA</name>
<accession>A0AAX6DK36</accession>
<dbReference type="InterPro" id="IPR002013">
    <property type="entry name" value="SAC_dom"/>
</dbReference>
<protein>
    <submittedName>
        <fullName evidence="2">Phosphoinositide phosphatase SAC6-like</fullName>
    </submittedName>
</protein>
<dbReference type="EMBL" id="JANAVB010044182">
    <property type="protein sequence ID" value="KAJ6792114.1"/>
    <property type="molecule type" value="Genomic_DNA"/>
</dbReference>
<dbReference type="GO" id="GO:0005783">
    <property type="term" value="C:endoplasmic reticulum"/>
    <property type="evidence" value="ECO:0007669"/>
    <property type="project" value="TreeGrafter"/>
</dbReference>
<gene>
    <name evidence="2" type="ORF">M6B38_241985</name>
</gene>
<dbReference type="GO" id="GO:0046856">
    <property type="term" value="P:phosphatidylinositol dephosphorylation"/>
    <property type="evidence" value="ECO:0007669"/>
    <property type="project" value="TreeGrafter"/>
</dbReference>
<dbReference type="AlphaFoldDB" id="A0AAX6DK36"/>
<dbReference type="PANTHER" id="PTHR45662:SF2">
    <property type="entry name" value="PHOSPHATIDYLINOSITOL-3-PHOSPHATASE SAC1"/>
    <property type="match status" value="1"/>
</dbReference>
<feature type="domain" description="SAC" evidence="1">
    <location>
        <begin position="1"/>
        <end position="79"/>
    </location>
</feature>
<comment type="caution">
    <text evidence="2">The sequence shown here is derived from an EMBL/GenBank/DDBJ whole genome shotgun (WGS) entry which is preliminary data.</text>
</comment>
<reference evidence="2" key="2">
    <citation type="submission" date="2023-04" db="EMBL/GenBank/DDBJ databases">
        <authorList>
            <person name="Bruccoleri R.E."/>
            <person name="Oakeley E.J."/>
            <person name="Faust A.-M."/>
            <person name="Dessus-Babus S."/>
            <person name="Altorfer M."/>
            <person name="Burckhardt D."/>
            <person name="Oertli M."/>
            <person name="Naumann U."/>
            <person name="Petersen F."/>
            <person name="Wong J."/>
        </authorList>
    </citation>
    <scope>NUCLEOTIDE SEQUENCE</scope>
    <source>
        <strain evidence="2">GSM-AAB239-AS_SAM_17_03QT</strain>
        <tissue evidence="2">Leaf</tissue>
    </source>
</reference>
<sequence length="188" mass="21077">MDGEKIEEQTGVVRTNCIDCLDRTNVTQSMIARKVMERQLNQIGVFNANDSISAYPTFDTSFKNMWANHGDEISIQYSGTPALKGDFVRCGTRTIQGIAKDGWNSLARYYLNNFADGSKQDAIDLLQGHYIVSASRDLALPAEPEGLEAYVSMKLASVLVLTGLMFAMMSLRQARNDWRHLLSWFPRA</sequence>
<evidence type="ECO:0000313" key="3">
    <source>
        <dbReference type="Proteomes" id="UP001140949"/>
    </source>
</evidence>
<dbReference type="Proteomes" id="UP001140949">
    <property type="component" value="Unassembled WGS sequence"/>
</dbReference>